<feature type="non-terminal residue" evidence="1">
    <location>
        <position position="1"/>
    </location>
</feature>
<dbReference type="EMBL" id="BLKM01001294">
    <property type="protein sequence ID" value="GFG39957.1"/>
    <property type="molecule type" value="Genomic_DNA"/>
</dbReference>
<accession>A0A6L2QD13</accession>
<gene>
    <name evidence="1" type="ORF">Cfor_09014</name>
</gene>
<proteinExistence type="predicted"/>
<dbReference type="AlphaFoldDB" id="A0A6L2QD13"/>
<dbReference type="InParanoid" id="A0A6L2QD13"/>
<keyword evidence="2" id="KW-1185">Reference proteome</keyword>
<dbReference type="Proteomes" id="UP000502823">
    <property type="component" value="Unassembled WGS sequence"/>
</dbReference>
<name>A0A6L2QD13_COPFO</name>
<organism evidence="1 2">
    <name type="scientific">Coptotermes formosanus</name>
    <name type="common">Formosan subterranean termite</name>
    <dbReference type="NCBI Taxonomy" id="36987"/>
    <lineage>
        <taxon>Eukaryota</taxon>
        <taxon>Metazoa</taxon>
        <taxon>Ecdysozoa</taxon>
        <taxon>Arthropoda</taxon>
        <taxon>Hexapoda</taxon>
        <taxon>Insecta</taxon>
        <taxon>Pterygota</taxon>
        <taxon>Neoptera</taxon>
        <taxon>Polyneoptera</taxon>
        <taxon>Dictyoptera</taxon>
        <taxon>Blattodea</taxon>
        <taxon>Blattoidea</taxon>
        <taxon>Termitoidae</taxon>
        <taxon>Rhinotermitidae</taxon>
        <taxon>Coptotermes</taxon>
    </lineage>
</organism>
<comment type="caution">
    <text evidence="1">The sequence shown here is derived from an EMBL/GenBank/DDBJ whole genome shotgun (WGS) entry which is preliminary data.</text>
</comment>
<evidence type="ECO:0000313" key="2">
    <source>
        <dbReference type="Proteomes" id="UP000502823"/>
    </source>
</evidence>
<sequence>RSGLPSHIIRCNIFLNTQLPERGFGQGKSTSWSPLTPNLTPLNSFLRAFVKDEVNIPPVPLTLNNMKGRTQKVTANTANSCLQNVFAGQHKD</sequence>
<reference evidence="2" key="1">
    <citation type="submission" date="2020-01" db="EMBL/GenBank/DDBJ databases">
        <title>Draft genome sequence of the Termite Coptotermes fromosanus.</title>
        <authorList>
            <person name="Itakura S."/>
            <person name="Yosikawa Y."/>
            <person name="Umezawa K."/>
        </authorList>
    </citation>
    <scope>NUCLEOTIDE SEQUENCE [LARGE SCALE GENOMIC DNA]</scope>
</reference>
<feature type="non-terminal residue" evidence="1">
    <location>
        <position position="92"/>
    </location>
</feature>
<evidence type="ECO:0000313" key="1">
    <source>
        <dbReference type="EMBL" id="GFG39957.1"/>
    </source>
</evidence>
<protein>
    <submittedName>
        <fullName evidence="1">Uncharacterized protein</fullName>
    </submittedName>
</protein>